<name>A0AAV9MWW8_9EURO</name>
<dbReference type="Proteomes" id="UP001358417">
    <property type="component" value="Unassembled WGS sequence"/>
</dbReference>
<evidence type="ECO:0000256" key="8">
    <source>
        <dbReference type="ARBA" id="ARBA00044067"/>
    </source>
</evidence>
<keyword evidence="6" id="KW-0804">Transcription</keyword>
<protein>
    <recommendedName>
        <fullName evidence="8">Putative transcription factor kapC</fullName>
    </recommendedName>
</protein>
<evidence type="ECO:0000256" key="4">
    <source>
        <dbReference type="ARBA" id="ARBA00023015"/>
    </source>
</evidence>
<dbReference type="GeneID" id="89976699"/>
<feature type="compositionally biased region" description="Basic and acidic residues" evidence="9">
    <location>
        <begin position="67"/>
        <end position="80"/>
    </location>
</feature>
<dbReference type="SUPFAM" id="SSF57959">
    <property type="entry name" value="Leucine zipper domain"/>
    <property type="match status" value="1"/>
</dbReference>
<keyword evidence="12" id="KW-1185">Reference proteome</keyword>
<dbReference type="SMART" id="SM00338">
    <property type="entry name" value="BRLZ"/>
    <property type="match status" value="1"/>
</dbReference>
<evidence type="ECO:0000313" key="12">
    <source>
        <dbReference type="Proteomes" id="UP001358417"/>
    </source>
</evidence>
<dbReference type="Gene3D" id="1.20.5.170">
    <property type="match status" value="1"/>
</dbReference>
<dbReference type="GO" id="GO:0090575">
    <property type="term" value="C:RNA polymerase II transcription regulator complex"/>
    <property type="evidence" value="ECO:0007669"/>
    <property type="project" value="TreeGrafter"/>
</dbReference>
<sequence length="236" mass="25700">MTSITQLLSPWPVSKHSIVLREQHYPPPQSSALPEHIDSMQQQPSSPNDPNDGVTGSAESDGGDNNGDGRKGYGKRELSTSKRAAQNRAAQRAFRQRKEGYIKKLEEQVRDYQVLSENFKAVQAENYQLRDYIINLQSRLLESQGEVPPPPSNVDGLQPGKAGPSAQPGTLPRLSELGAVSQIQDHHESHRSGYPDPTYSESPITKRARTGSSEMTSSQAALQGSAILSQASTGAR</sequence>
<accession>A0AAV9MWW8</accession>
<dbReference type="PANTHER" id="PTHR40621">
    <property type="entry name" value="TRANSCRIPTION FACTOR KAPC-RELATED"/>
    <property type="match status" value="1"/>
</dbReference>
<evidence type="ECO:0000256" key="7">
    <source>
        <dbReference type="ARBA" id="ARBA00023242"/>
    </source>
</evidence>
<dbReference type="AlphaFoldDB" id="A0AAV9MWW8"/>
<dbReference type="RefSeq" id="XP_064701678.1">
    <property type="nucleotide sequence ID" value="XM_064852081.1"/>
</dbReference>
<evidence type="ECO:0000256" key="3">
    <source>
        <dbReference type="ARBA" id="ARBA00007163"/>
    </source>
</evidence>
<dbReference type="GO" id="GO:0001228">
    <property type="term" value="F:DNA-binding transcription activator activity, RNA polymerase II-specific"/>
    <property type="evidence" value="ECO:0007669"/>
    <property type="project" value="TreeGrafter"/>
</dbReference>
<evidence type="ECO:0000256" key="2">
    <source>
        <dbReference type="ARBA" id="ARBA00004123"/>
    </source>
</evidence>
<feature type="compositionally biased region" description="Polar residues" evidence="9">
    <location>
        <begin position="210"/>
        <end position="236"/>
    </location>
</feature>
<dbReference type="InterPro" id="IPR004827">
    <property type="entry name" value="bZIP"/>
</dbReference>
<dbReference type="Pfam" id="PF00170">
    <property type="entry name" value="bZIP_1"/>
    <property type="match status" value="1"/>
</dbReference>
<evidence type="ECO:0000259" key="10">
    <source>
        <dbReference type="PROSITE" id="PS00036"/>
    </source>
</evidence>
<comment type="caution">
    <text evidence="11">The sequence shown here is derived from an EMBL/GenBank/DDBJ whole genome shotgun (WGS) entry which is preliminary data.</text>
</comment>
<evidence type="ECO:0000256" key="6">
    <source>
        <dbReference type="ARBA" id="ARBA00023163"/>
    </source>
</evidence>
<feature type="compositionally biased region" description="Low complexity" evidence="9">
    <location>
        <begin position="83"/>
        <end position="92"/>
    </location>
</feature>
<feature type="compositionally biased region" description="Basic and acidic residues" evidence="9">
    <location>
        <begin position="184"/>
        <end position="193"/>
    </location>
</feature>
<evidence type="ECO:0000256" key="5">
    <source>
        <dbReference type="ARBA" id="ARBA00023125"/>
    </source>
</evidence>
<reference evidence="11 12" key="1">
    <citation type="submission" date="2023-08" db="EMBL/GenBank/DDBJ databases">
        <title>Black Yeasts Isolated from many extreme environments.</title>
        <authorList>
            <person name="Coleine C."/>
            <person name="Stajich J.E."/>
            <person name="Selbmann L."/>
        </authorList>
    </citation>
    <scope>NUCLEOTIDE SEQUENCE [LARGE SCALE GENOMIC DNA]</scope>
    <source>
        <strain evidence="11 12">CCFEE 5792</strain>
    </source>
</reference>
<comment type="subcellular location">
    <subcellularLocation>
        <location evidence="2">Nucleus</location>
    </subcellularLocation>
</comment>
<keyword evidence="5" id="KW-0238">DNA-binding</keyword>
<keyword evidence="4" id="KW-0805">Transcription regulation</keyword>
<dbReference type="InterPro" id="IPR046347">
    <property type="entry name" value="bZIP_sf"/>
</dbReference>
<dbReference type="PANTHER" id="PTHR40621:SF11">
    <property type="entry name" value="TRANSCRIPTION FACTOR KAPC-RELATED"/>
    <property type="match status" value="1"/>
</dbReference>
<organism evidence="11 12">
    <name type="scientific">Exophiala bonariae</name>
    <dbReference type="NCBI Taxonomy" id="1690606"/>
    <lineage>
        <taxon>Eukaryota</taxon>
        <taxon>Fungi</taxon>
        <taxon>Dikarya</taxon>
        <taxon>Ascomycota</taxon>
        <taxon>Pezizomycotina</taxon>
        <taxon>Eurotiomycetes</taxon>
        <taxon>Chaetothyriomycetidae</taxon>
        <taxon>Chaetothyriales</taxon>
        <taxon>Herpotrichiellaceae</taxon>
        <taxon>Exophiala</taxon>
    </lineage>
</organism>
<dbReference type="PROSITE" id="PS00036">
    <property type="entry name" value="BZIP_BASIC"/>
    <property type="match status" value="1"/>
</dbReference>
<dbReference type="GO" id="GO:0000976">
    <property type="term" value="F:transcription cis-regulatory region binding"/>
    <property type="evidence" value="ECO:0007669"/>
    <property type="project" value="InterPro"/>
</dbReference>
<feature type="region of interest" description="Disordered" evidence="9">
    <location>
        <begin position="20"/>
        <end position="92"/>
    </location>
</feature>
<evidence type="ECO:0000256" key="9">
    <source>
        <dbReference type="SAM" id="MobiDB-lite"/>
    </source>
</evidence>
<dbReference type="EMBL" id="JAVRRD010000032">
    <property type="protein sequence ID" value="KAK5046079.1"/>
    <property type="molecule type" value="Genomic_DNA"/>
</dbReference>
<feature type="domain" description="BZIP" evidence="10">
    <location>
        <begin position="82"/>
        <end position="97"/>
    </location>
</feature>
<keyword evidence="7" id="KW-0539">Nucleus</keyword>
<evidence type="ECO:0000313" key="11">
    <source>
        <dbReference type="EMBL" id="KAK5046079.1"/>
    </source>
</evidence>
<comment type="function">
    <text evidence="1">Putative transcription factor.</text>
</comment>
<feature type="region of interest" description="Disordered" evidence="9">
    <location>
        <begin position="143"/>
        <end position="236"/>
    </location>
</feature>
<dbReference type="InterPro" id="IPR050936">
    <property type="entry name" value="AP-1-like"/>
</dbReference>
<comment type="similarity">
    <text evidence="3">Belongs to the bZIP family.</text>
</comment>
<proteinExistence type="inferred from homology"/>
<evidence type="ECO:0000256" key="1">
    <source>
        <dbReference type="ARBA" id="ARBA00004049"/>
    </source>
</evidence>
<gene>
    <name evidence="11" type="ORF">LTR84_008536</name>
</gene>
<feature type="compositionally biased region" description="Polar residues" evidence="9">
    <location>
        <begin position="39"/>
        <end position="49"/>
    </location>
</feature>